<protein>
    <submittedName>
        <fullName evidence="1">Uncharacterized protein</fullName>
    </submittedName>
</protein>
<proteinExistence type="predicted"/>
<dbReference type="EMBL" id="JAVDXV010000010">
    <property type="protein sequence ID" value="MDR7335495.1"/>
    <property type="molecule type" value="Genomic_DNA"/>
</dbReference>
<sequence>MADHSSPFETAVQAAPSRPLLSALTRWWPGAADASAADPVLGYESAQPWTLDDVPGDDIHGPY</sequence>
<comment type="caution">
    <text evidence="1">The sequence shown here is derived from an EMBL/GenBank/DDBJ whole genome shotgun (WGS) entry which is preliminary data.</text>
</comment>
<dbReference type="Proteomes" id="UP001180825">
    <property type="component" value="Unassembled WGS sequence"/>
</dbReference>
<gene>
    <name evidence="1" type="ORF">J2X21_004660</name>
</gene>
<keyword evidence="2" id="KW-1185">Reference proteome</keyword>
<accession>A0ABU2AEU3</accession>
<organism evidence="1 2">
    <name type="scientific">Roseateles asaccharophilus</name>
    <dbReference type="NCBI Taxonomy" id="582607"/>
    <lineage>
        <taxon>Bacteria</taxon>
        <taxon>Pseudomonadati</taxon>
        <taxon>Pseudomonadota</taxon>
        <taxon>Betaproteobacteria</taxon>
        <taxon>Burkholderiales</taxon>
        <taxon>Sphaerotilaceae</taxon>
        <taxon>Roseateles</taxon>
    </lineage>
</organism>
<evidence type="ECO:0000313" key="1">
    <source>
        <dbReference type="EMBL" id="MDR7335495.1"/>
    </source>
</evidence>
<dbReference type="RefSeq" id="WP_310332499.1">
    <property type="nucleotide sequence ID" value="NZ_JAVDXV010000010.1"/>
</dbReference>
<name>A0ABU2AEU3_9BURK</name>
<reference evidence="1 2" key="1">
    <citation type="submission" date="2023-07" db="EMBL/GenBank/DDBJ databases">
        <title>Sorghum-associated microbial communities from plants grown in Nebraska, USA.</title>
        <authorList>
            <person name="Schachtman D."/>
        </authorList>
    </citation>
    <scope>NUCLEOTIDE SEQUENCE [LARGE SCALE GENOMIC DNA]</scope>
    <source>
        <strain evidence="1 2">BE316</strain>
    </source>
</reference>
<evidence type="ECO:0000313" key="2">
    <source>
        <dbReference type="Proteomes" id="UP001180825"/>
    </source>
</evidence>